<evidence type="ECO:0000313" key="2">
    <source>
        <dbReference type="Proteomes" id="UP001161422"/>
    </source>
</evidence>
<reference evidence="1" key="1">
    <citation type="journal article" date="2014" name="Int. J. Syst. Evol. Microbiol.">
        <title>Complete genome sequence of Corynebacterium casei LMG S-19264T (=DSM 44701T), isolated from a smear-ripened cheese.</title>
        <authorList>
            <consortium name="US DOE Joint Genome Institute (JGI-PGF)"/>
            <person name="Walter F."/>
            <person name="Albersmeier A."/>
            <person name="Kalinowski J."/>
            <person name="Ruckert C."/>
        </authorList>
    </citation>
    <scope>NUCLEOTIDE SEQUENCE</scope>
    <source>
        <strain evidence="1">NBRC 101628</strain>
    </source>
</reference>
<dbReference type="EMBL" id="BSNC01000005">
    <property type="protein sequence ID" value="GLP96570.1"/>
    <property type="molecule type" value="Genomic_DNA"/>
</dbReference>
<gene>
    <name evidence="1" type="ORF">GCM10007895_18760</name>
</gene>
<evidence type="ECO:0000313" key="1">
    <source>
        <dbReference type="EMBL" id="GLP96570.1"/>
    </source>
</evidence>
<protein>
    <recommendedName>
        <fullName evidence="3">Succinylglutamate desuccinylase</fullName>
    </recommendedName>
</protein>
<reference evidence="1" key="2">
    <citation type="submission" date="2023-01" db="EMBL/GenBank/DDBJ databases">
        <title>Draft genome sequence of Paraferrimonas sedimenticola strain NBRC 101628.</title>
        <authorList>
            <person name="Sun Q."/>
            <person name="Mori K."/>
        </authorList>
    </citation>
    <scope>NUCLEOTIDE SEQUENCE</scope>
    <source>
        <strain evidence="1">NBRC 101628</strain>
    </source>
</reference>
<dbReference type="Proteomes" id="UP001161422">
    <property type="component" value="Unassembled WGS sequence"/>
</dbReference>
<name>A0AA37RWE8_9GAMM</name>
<comment type="caution">
    <text evidence="1">The sequence shown here is derived from an EMBL/GenBank/DDBJ whole genome shotgun (WGS) entry which is preliminary data.</text>
</comment>
<accession>A0AA37RWE8</accession>
<evidence type="ECO:0008006" key="3">
    <source>
        <dbReference type="Google" id="ProtNLM"/>
    </source>
</evidence>
<dbReference type="InterPro" id="IPR014955">
    <property type="entry name" value="DUF1826"/>
</dbReference>
<dbReference type="AlphaFoldDB" id="A0AA37RWE8"/>
<dbReference type="Pfam" id="PF08856">
    <property type="entry name" value="DUF1826"/>
    <property type="match status" value="1"/>
</dbReference>
<proteinExistence type="predicted"/>
<organism evidence="1 2">
    <name type="scientific">Paraferrimonas sedimenticola</name>
    <dbReference type="NCBI Taxonomy" id="375674"/>
    <lineage>
        <taxon>Bacteria</taxon>
        <taxon>Pseudomonadati</taxon>
        <taxon>Pseudomonadota</taxon>
        <taxon>Gammaproteobacteria</taxon>
        <taxon>Alteromonadales</taxon>
        <taxon>Ferrimonadaceae</taxon>
        <taxon>Paraferrimonas</taxon>
    </lineage>
</organism>
<keyword evidence="2" id="KW-1185">Reference proteome</keyword>
<sequence length="223" mass="24382">MSSQAAQPLDIAPVMHRRSSASDEVMVLSDVYQEQCNIAVWQRSLSPSIESAVDLLLKEKPQFRTSMTLSPENAFEPIHESFGSAPALAPLSEDIAQLVDMFCCLFDLGRAGLRITALTSAMCPKFHVDKVPCRLVTTYRGVATQWLPHSRVDRTKLGHGSQGKSDEESGLISSLSDIQQLTSGDVALLKGERWQGNEGGGLVHRSPPVPSHQERLLLTLDFG</sequence>
<dbReference type="RefSeq" id="WP_095503898.1">
    <property type="nucleotide sequence ID" value="NZ_BSNC01000005.1"/>
</dbReference>